<dbReference type="SMART" id="SM00906">
    <property type="entry name" value="Fungal_trans"/>
    <property type="match status" value="1"/>
</dbReference>
<dbReference type="SMART" id="SM00066">
    <property type="entry name" value="GAL4"/>
    <property type="match status" value="1"/>
</dbReference>
<feature type="compositionally biased region" description="Polar residues" evidence="3">
    <location>
        <begin position="729"/>
        <end position="741"/>
    </location>
</feature>
<feature type="region of interest" description="Disordered" evidence="3">
    <location>
        <begin position="682"/>
        <end position="741"/>
    </location>
</feature>
<dbReference type="Pfam" id="PF00172">
    <property type="entry name" value="Zn_clus"/>
    <property type="match status" value="1"/>
</dbReference>
<accession>A0ABR3XPR0</accession>
<feature type="compositionally biased region" description="Low complexity" evidence="3">
    <location>
        <begin position="688"/>
        <end position="700"/>
    </location>
</feature>
<feature type="compositionally biased region" description="Low complexity" evidence="3">
    <location>
        <begin position="878"/>
        <end position="896"/>
    </location>
</feature>
<proteinExistence type="predicted"/>
<dbReference type="PROSITE" id="PS00463">
    <property type="entry name" value="ZN2_CY6_FUNGAL_1"/>
    <property type="match status" value="1"/>
</dbReference>
<dbReference type="Gene3D" id="4.10.240.10">
    <property type="entry name" value="Zn(2)-C6 fungal-type DNA-binding domain"/>
    <property type="match status" value="1"/>
</dbReference>
<feature type="region of interest" description="Disordered" evidence="3">
    <location>
        <begin position="846"/>
        <end position="897"/>
    </location>
</feature>
<evidence type="ECO:0000256" key="2">
    <source>
        <dbReference type="ARBA" id="ARBA00023242"/>
    </source>
</evidence>
<comment type="caution">
    <text evidence="5">The sequence shown here is derived from an EMBL/GenBank/DDBJ whole genome shotgun (WGS) entry which is preliminary data.</text>
</comment>
<feature type="compositionally biased region" description="Low complexity" evidence="3">
    <location>
        <begin position="169"/>
        <end position="183"/>
    </location>
</feature>
<evidence type="ECO:0000313" key="6">
    <source>
        <dbReference type="Proteomes" id="UP001583177"/>
    </source>
</evidence>
<evidence type="ECO:0000256" key="3">
    <source>
        <dbReference type="SAM" id="MobiDB-lite"/>
    </source>
</evidence>
<dbReference type="CDD" id="cd12148">
    <property type="entry name" value="fungal_TF_MHR"/>
    <property type="match status" value="1"/>
</dbReference>
<dbReference type="PROSITE" id="PS50048">
    <property type="entry name" value="ZN2_CY6_FUNGAL_2"/>
    <property type="match status" value="1"/>
</dbReference>
<keyword evidence="1" id="KW-0479">Metal-binding</keyword>
<feature type="compositionally biased region" description="Gly residues" evidence="3">
    <location>
        <begin position="932"/>
        <end position="955"/>
    </location>
</feature>
<sequence>MPSGRLSKRPGDLAEAPQDNFPGASKVKLPRLERGPEDFSQVVKDKLQSYTRTGQACDRCKVRKIRCDGLPEGCSPCAQQNLECYVTDRVTGRTERRGYLQQLEREKKDMMTRLRDMEKLLEDKGVQIRPWQWTAPYGLTTPFDPENDPGKDQWTQFSSLWVKDANNQFQKPSSSYSSRQQSSPIKTTDPRTVDARLGVLAENTPLSSINGTQLTVLGTTIDITSFNAPDVDGPPPGMPNSTPLYNKSLQSFINSVSKVNPPLDVPLPARDEAFSYSEWFFVMLGPFMPVLHKPTYLRLLSRIYDDQMYKPSTAELTIVHMVFAIMYYQFSVRDSEDPDRKAQLNDLSNRHYHWCLDKTWDLAADLSIPSTQALVLILTHCRGFAKPGPAYLMATLTWTRAMEMDLHRAYLDKDEPTTLENEMRKRLWWSVFMIVVILYGRIGKPMPIRSDDFDTELPICIPDEYINESGITDPERIGECYWLVGHAGFKLSFLFMELWNNVYSVRQDPSKYMASVRRLEQQFRKYERELPEELLVDKCKPQNQMLASYLAGSNYEFLFCLRHPSRCNTTNASFVAENGRICEDSARGLLRIASELSRLKSLDTTWYQLAVYVAAVFTILVAHWERRFEMTPTELTNLRADINMGLSVVVELSKYIGVGPDSRLMPQITSVIDRTVASIERDMNHKPSSNNNNSNGMSGSHFASHPQHNPIAAVKQEGYSPTAHRRPSLRSNSTTPSSMVNGTEQIPIHRAAGMANASYYNAPMTAPPTAYPQMGYADLTQSALSTPTTTSSTMQSSYIPPVTEESAHHQYLYATSAAASAAAAQMAHDTPGSSPQATHNPMVAYNTQPAAAPPGHHQQQHHHQQGPTTWMNGGPGAANGMAAAVHQQQQQQQHVANGAGTWNEWTSAIAMGVPPSAQDRYNAGAILTLGHGQRGSGDPGGGGGGPNGDMGGGEDPNGVVPVPAHGAQWSMMMSYHNPNQAGG</sequence>
<dbReference type="InterPro" id="IPR036864">
    <property type="entry name" value="Zn2-C6_fun-type_DNA-bd_sf"/>
</dbReference>
<feature type="compositionally biased region" description="Low complexity" evidence="3">
    <location>
        <begin position="848"/>
        <end position="857"/>
    </location>
</feature>
<gene>
    <name evidence="5" type="ORF">Daus18300_002327</name>
</gene>
<feature type="domain" description="Zn(2)-C6 fungal-type" evidence="4">
    <location>
        <begin position="56"/>
        <end position="86"/>
    </location>
</feature>
<dbReference type="InterPro" id="IPR050987">
    <property type="entry name" value="AtrR-like"/>
</dbReference>
<dbReference type="PANTHER" id="PTHR46910:SF4">
    <property type="entry name" value="ZN(2)-C6 FUNGAL-TYPE DOMAIN-CONTAINING PROTEIN"/>
    <property type="match status" value="1"/>
</dbReference>
<dbReference type="EMBL" id="JAWRVE010000013">
    <property type="protein sequence ID" value="KAL1877973.1"/>
    <property type="molecule type" value="Genomic_DNA"/>
</dbReference>
<dbReference type="Pfam" id="PF04082">
    <property type="entry name" value="Fungal_trans"/>
    <property type="match status" value="1"/>
</dbReference>
<feature type="region of interest" description="Disordered" evidence="3">
    <location>
        <begin position="169"/>
        <end position="191"/>
    </location>
</feature>
<dbReference type="CDD" id="cd00067">
    <property type="entry name" value="GAL4"/>
    <property type="match status" value="1"/>
</dbReference>
<feature type="region of interest" description="Disordered" evidence="3">
    <location>
        <begin position="1"/>
        <end position="35"/>
    </location>
</feature>
<protein>
    <recommendedName>
        <fullName evidence="4">Zn(2)-C6 fungal-type domain-containing protein</fullName>
    </recommendedName>
</protein>
<dbReference type="Proteomes" id="UP001583177">
    <property type="component" value="Unassembled WGS sequence"/>
</dbReference>
<evidence type="ECO:0000256" key="1">
    <source>
        <dbReference type="ARBA" id="ARBA00022723"/>
    </source>
</evidence>
<name>A0ABR3XPR0_9PEZI</name>
<feature type="region of interest" description="Disordered" evidence="3">
    <location>
        <begin position="929"/>
        <end position="964"/>
    </location>
</feature>
<keyword evidence="2" id="KW-0539">Nucleus</keyword>
<evidence type="ECO:0000313" key="5">
    <source>
        <dbReference type="EMBL" id="KAL1877973.1"/>
    </source>
</evidence>
<dbReference type="InterPro" id="IPR007219">
    <property type="entry name" value="XnlR_reg_dom"/>
</dbReference>
<dbReference type="InterPro" id="IPR001138">
    <property type="entry name" value="Zn2Cys6_DnaBD"/>
</dbReference>
<dbReference type="PANTHER" id="PTHR46910">
    <property type="entry name" value="TRANSCRIPTION FACTOR PDR1"/>
    <property type="match status" value="1"/>
</dbReference>
<keyword evidence="6" id="KW-1185">Reference proteome</keyword>
<reference evidence="5 6" key="1">
    <citation type="journal article" date="2024" name="IMA Fungus">
        <title>IMA Genome - F19 : A genome assembly and annotation guide to empower mycologists, including annotated draft genome sequences of Ceratocystis pirilliformis, Diaporthe australafricana, Fusarium ophioides, Paecilomyces lecythidis, and Sporothrix stenoceras.</title>
        <authorList>
            <person name="Aylward J."/>
            <person name="Wilson A.M."/>
            <person name="Visagie C.M."/>
            <person name="Spraker J."/>
            <person name="Barnes I."/>
            <person name="Buitendag C."/>
            <person name="Ceriani C."/>
            <person name="Del Mar Angel L."/>
            <person name="du Plessis D."/>
            <person name="Fuchs T."/>
            <person name="Gasser K."/>
            <person name="Kramer D."/>
            <person name="Li W."/>
            <person name="Munsamy K."/>
            <person name="Piso A."/>
            <person name="Price J.L."/>
            <person name="Sonnekus B."/>
            <person name="Thomas C."/>
            <person name="van der Nest A."/>
            <person name="van Dijk A."/>
            <person name="van Heerden A."/>
            <person name="van Vuuren N."/>
            <person name="Yilmaz N."/>
            <person name="Duong T.A."/>
            <person name="van der Merwe N.A."/>
            <person name="Wingfield M.J."/>
            <person name="Wingfield B.D."/>
        </authorList>
    </citation>
    <scope>NUCLEOTIDE SEQUENCE [LARGE SCALE GENOMIC DNA]</scope>
    <source>
        <strain evidence="5 6">CMW 18300</strain>
    </source>
</reference>
<dbReference type="SUPFAM" id="SSF57701">
    <property type="entry name" value="Zn2/Cys6 DNA-binding domain"/>
    <property type="match status" value="1"/>
</dbReference>
<evidence type="ECO:0000259" key="4">
    <source>
        <dbReference type="PROSITE" id="PS50048"/>
    </source>
</evidence>
<organism evidence="5 6">
    <name type="scientific">Diaporthe australafricana</name>
    <dbReference type="NCBI Taxonomy" id="127596"/>
    <lineage>
        <taxon>Eukaryota</taxon>
        <taxon>Fungi</taxon>
        <taxon>Dikarya</taxon>
        <taxon>Ascomycota</taxon>
        <taxon>Pezizomycotina</taxon>
        <taxon>Sordariomycetes</taxon>
        <taxon>Sordariomycetidae</taxon>
        <taxon>Diaporthales</taxon>
        <taxon>Diaporthaceae</taxon>
        <taxon>Diaporthe</taxon>
    </lineage>
</organism>